<dbReference type="InterPro" id="IPR007163">
    <property type="entry name" value="VCA0040-like"/>
</dbReference>
<keyword evidence="1" id="KW-1133">Transmembrane helix</keyword>
<sequence>MTSWIARIIKGMIIALGFILPGVSGGVLAAILGIYERIIRFLAHIRENFIENVLFFIPVGIGGILGIALFSFPVEFLLQHYQVPVLWGFAGAIIGTIPSLVKESTRKSSRNAIDLTWLFGTFIVSGLLLYFLNQLVGTIPAGFAGFVLAGALIALGILVPGLSPSNLLLILGLYSPMLTGFKSLDLMGTFLPIAIGGLIAMLSFSKAMDYALEHYHSRVYHFIIGIVLSSTILILLPNASSEEAISYAGAGIFTWISALLLFVLGIWLGLWMSKLEEKYK</sequence>
<evidence type="ECO:0000256" key="1">
    <source>
        <dbReference type="SAM" id="Phobius"/>
    </source>
</evidence>
<feature type="transmembrane region" description="Helical" evidence="1">
    <location>
        <begin position="245"/>
        <end position="270"/>
    </location>
</feature>
<feature type="transmembrane region" description="Helical" evidence="1">
    <location>
        <begin position="12"/>
        <end position="32"/>
    </location>
</feature>
<dbReference type="Pfam" id="PF04018">
    <property type="entry name" value="VCA0040-like"/>
    <property type="match status" value="1"/>
</dbReference>
<reference evidence="3" key="1">
    <citation type="submission" date="2015-03" db="EMBL/GenBank/DDBJ databases">
        <authorList>
            <person name="Urmite Genomes"/>
        </authorList>
    </citation>
    <scope>NUCLEOTIDE SEQUENCE [LARGE SCALE GENOMIC DNA]</scope>
    <source>
        <strain evidence="3">FF10</strain>
    </source>
</reference>
<organism evidence="2 3">
    <name type="scientific">Streptococcus varani</name>
    <dbReference type="NCBI Taxonomy" id="1608583"/>
    <lineage>
        <taxon>Bacteria</taxon>
        <taxon>Bacillati</taxon>
        <taxon>Bacillota</taxon>
        <taxon>Bacilli</taxon>
        <taxon>Lactobacillales</taxon>
        <taxon>Streptococcaceae</taxon>
        <taxon>Streptococcus</taxon>
    </lineage>
</organism>
<evidence type="ECO:0000313" key="3">
    <source>
        <dbReference type="Proteomes" id="UP000198604"/>
    </source>
</evidence>
<feature type="transmembrane region" description="Helical" evidence="1">
    <location>
        <begin position="53"/>
        <end position="72"/>
    </location>
</feature>
<dbReference type="PANTHER" id="PTHR37308:SF1">
    <property type="entry name" value="POLYPRENYL-PHOSPHATE TRANSPORTER"/>
    <property type="match status" value="1"/>
</dbReference>
<keyword evidence="1" id="KW-0812">Transmembrane</keyword>
<feature type="transmembrane region" description="Helical" evidence="1">
    <location>
        <begin position="84"/>
        <end position="101"/>
    </location>
</feature>
<dbReference type="RefSeq" id="WP_093651434.1">
    <property type="nucleotide sequence ID" value="NZ_CTEN01000005.1"/>
</dbReference>
<name>A0A0E4H5P2_9STRE</name>
<dbReference type="OrthoDB" id="9793746at2"/>
<dbReference type="PANTHER" id="PTHR37308">
    <property type="entry name" value="INTEGRAL MEMBRANE PROTEIN"/>
    <property type="match status" value="1"/>
</dbReference>
<feature type="transmembrane region" description="Helical" evidence="1">
    <location>
        <begin position="219"/>
        <end position="239"/>
    </location>
</feature>
<feature type="transmembrane region" description="Helical" evidence="1">
    <location>
        <begin position="138"/>
        <end position="159"/>
    </location>
</feature>
<accession>A0A0E4H5P2</accession>
<dbReference type="EMBL" id="CTEN01000005">
    <property type="protein sequence ID" value="CQR25916.1"/>
    <property type="molecule type" value="Genomic_DNA"/>
</dbReference>
<keyword evidence="1" id="KW-0472">Membrane</keyword>
<evidence type="ECO:0000313" key="2">
    <source>
        <dbReference type="EMBL" id="CQR25916.1"/>
    </source>
</evidence>
<gene>
    <name evidence="2" type="ORF">BN1356_02261</name>
</gene>
<dbReference type="Proteomes" id="UP000198604">
    <property type="component" value="Unassembled WGS sequence"/>
</dbReference>
<dbReference type="STRING" id="1608583.BN1356_02261"/>
<feature type="transmembrane region" description="Helical" evidence="1">
    <location>
        <begin position="113"/>
        <end position="132"/>
    </location>
</feature>
<proteinExistence type="predicted"/>
<protein>
    <submittedName>
        <fullName evidence="2">Membrane protein</fullName>
    </submittedName>
</protein>
<keyword evidence="3" id="KW-1185">Reference proteome</keyword>
<feature type="transmembrane region" description="Helical" evidence="1">
    <location>
        <begin position="190"/>
        <end position="207"/>
    </location>
</feature>
<dbReference type="AlphaFoldDB" id="A0A0E4H5P2"/>